<sequence length="157" mass="16456">MTSIIWNDAWHRALGRTDMNLEDIERLVQRLHGSPIAKLELELEGQRLVLQRPADGDGVGSDGAGQGMPQAETPGAALDFIRAPAAGVFYATHPLAEETFALADRTVGAGEAVGYLRVGSVVSAVNAGERGVPGEQLVESGTLVGFGQALFAFAKVS</sequence>
<evidence type="ECO:0008006" key="2">
    <source>
        <dbReference type="Google" id="ProtNLM"/>
    </source>
</evidence>
<name>A0A1K0IQX8_CUPNE</name>
<dbReference type="SUPFAM" id="SSF51230">
    <property type="entry name" value="Single hybrid motif"/>
    <property type="match status" value="1"/>
</dbReference>
<dbReference type="Gene3D" id="2.40.50.100">
    <property type="match status" value="1"/>
</dbReference>
<evidence type="ECO:0000313" key="1">
    <source>
        <dbReference type="EMBL" id="SCU75284.1"/>
    </source>
</evidence>
<reference evidence="1" key="1">
    <citation type="submission" date="2016-09" db="EMBL/GenBank/DDBJ databases">
        <authorList>
            <person name="Capua I."/>
            <person name="De Benedictis P."/>
            <person name="Joannis T."/>
            <person name="Lombin L.H."/>
            <person name="Cattoli G."/>
        </authorList>
    </citation>
    <scope>NUCLEOTIDE SEQUENCE</scope>
    <source>
        <strain evidence="1">B9</strain>
    </source>
</reference>
<protein>
    <recommendedName>
        <fullName evidence="2">Biotin carboxyl carrier protein</fullName>
    </recommendedName>
</protein>
<gene>
    <name evidence="1" type="ORF">CNECB9_2320052</name>
</gene>
<organism evidence="1">
    <name type="scientific">Cupriavidus necator</name>
    <name type="common">Alcaligenes eutrophus</name>
    <name type="synonym">Ralstonia eutropha</name>
    <dbReference type="NCBI Taxonomy" id="106590"/>
    <lineage>
        <taxon>Bacteria</taxon>
        <taxon>Pseudomonadati</taxon>
        <taxon>Pseudomonadota</taxon>
        <taxon>Betaproteobacteria</taxon>
        <taxon>Burkholderiales</taxon>
        <taxon>Burkholderiaceae</taxon>
        <taxon>Cupriavidus</taxon>
    </lineage>
</organism>
<dbReference type="EMBL" id="FMSH01000149">
    <property type="protein sequence ID" value="SCU75284.1"/>
    <property type="molecule type" value="Genomic_DNA"/>
</dbReference>
<accession>A0A1K0IQX8</accession>
<dbReference type="InterPro" id="IPR011053">
    <property type="entry name" value="Single_hybrid_motif"/>
</dbReference>
<proteinExistence type="predicted"/>
<dbReference type="AlphaFoldDB" id="A0A1K0IQX8"/>